<dbReference type="Gene3D" id="3.90.226.10">
    <property type="entry name" value="2-enoyl-CoA Hydratase, Chain A, domain 1"/>
    <property type="match status" value="1"/>
</dbReference>
<evidence type="ECO:0000256" key="3">
    <source>
        <dbReference type="ARBA" id="ARBA00022670"/>
    </source>
</evidence>
<keyword evidence="5" id="KW-0720">Serine protease</keyword>
<evidence type="ECO:0000313" key="9">
    <source>
        <dbReference type="EMBL" id="MCW4137307.1"/>
    </source>
</evidence>
<keyword evidence="4" id="KW-0378">Hydrolase</keyword>
<reference evidence="9" key="1">
    <citation type="submission" date="2022-11" db="EMBL/GenBank/DDBJ databases">
        <title>Genomic repertoires linked with pathogenic potency of arthritogenic Prevotella copri isolated from the gut of rheumatoid arthritis patients.</title>
        <authorList>
            <person name="Nii T."/>
            <person name="Maeda Y."/>
            <person name="Motooka D."/>
            <person name="Naito M."/>
            <person name="Matsumoto Y."/>
            <person name="Ogawa T."/>
            <person name="Oguro-Igashira E."/>
            <person name="Kishikawa T."/>
            <person name="Yamashita M."/>
            <person name="Koizumi S."/>
            <person name="Kurakawa T."/>
            <person name="Okumura R."/>
            <person name="Kayama H."/>
            <person name="Murakami M."/>
            <person name="Sakaguchi T."/>
            <person name="Das B."/>
            <person name="Nakamura S."/>
            <person name="Okada Y."/>
            <person name="Kumanogoh A."/>
            <person name="Takeda K."/>
        </authorList>
    </citation>
    <scope>NUCLEOTIDE SEQUENCE</scope>
    <source>
        <strain evidence="9">H105_2-2</strain>
    </source>
</reference>
<feature type="coiled-coil region" evidence="7">
    <location>
        <begin position="329"/>
        <end position="363"/>
    </location>
</feature>
<evidence type="ECO:0000256" key="6">
    <source>
        <dbReference type="RuleBase" id="RU003567"/>
    </source>
</evidence>
<dbReference type="Proteomes" id="UP001208620">
    <property type="component" value="Unassembled WGS sequence"/>
</dbReference>
<dbReference type="PRINTS" id="PR00127">
    <property type="entry name" value="CLPPROTEASEP"/>
</dbReference>
<dbReference type="InterPro" id="IPR029045">
    <property type="entry name" value="ClpP/crotonase-like_dom_sf"/>
</dbReference>
<gene>
    <name evidence="9" type="ORF">ONT01_05890</name>
</gene>
<name>A0AAW5UC24_9BACT</name>
<sequence>MAKLRIYNDIDSQDKKFWYQWWGGDCVCFQDIDAFATSIPKDDDTIDMRIFCNGGSVVEGWAIYDRLRQSGKKISCTVEGKAASMATIIMLAAPKESRKAYENAAFLLHNPWVPGWGLGDQLNAKDLKNLGEEMQMWQDKMVDAYVERCECDREEIQALMDKDIFISTSEAMRLGLISSTVAPISASASKRNIENFINSKQQNPKAMEKKTEVKASLLDKILAKLGVKTLEEAEQAVAEPQAKAEPKAMELNTADGQTLTVEREEGDPQVGDKASPDGTFEMPDGKTIVVEDGVITDIQTADNTDNDNDNEGGEGGEGGSASSTDNDTVAKLKQQVAALKQQLNETKAQLAGAQKLAKSKEDMRILNAVKMAGGAEKVLAGYSSHYQPAQRQPSGKGAGDNVNAVEEGKNAIKERLAKLHKKGKK</sequence>
<keyword evidence="3 9" id="KW-0645">Protease</keyword>
<feature type="compositionally biased region" description="Acidic residues" evidence="8">
    <location>
        <begin position="304"/>
        <end position="314"/>
    </location>
</feature>
<dbReference type="PANTHER" id="PTHR10381">
    <property type="entry name" value="ATP-DEPENDENT CLP PROTEASE PROTEOLYTIC SUBUNIT"/>
    <property type="match status" value="1"/>
</dbReference>
<dbReference type="GO" id="GO:0051117">
    <property type="term" value="F:ATPase binding"/>
    <property type="evidence" value="ECO:0007669"/>
    <property type="project" value="TreeGrafter"/>
</dbReference>
<protein>
    <recommendedName>
        <fullName evidence="6">ATP-dependent Clp protease proteolytic subunit</fullName>
    </recommendedName>
</protein>
<accession>A0AAW5UC24</accession>
<comment type="similarity">
    <text evidence="1 6">Belongs to the peptidase S14 family.</text>
</comment>
<keyword evidence="7" id="KW-0175">Coiled coil</keyword>
<dbReference type="GO" id="GO:0004176">
    <property type="term" value="F:ATP-dependent peptidase activity"/>
    <property type="evidence" value="ECO:0007669"/>
    <property type="project" value="InterPro"/>
</dbReference>
<dbReference type="GO" id="GO:0006515">
    <property type="term" value="P:protein quality control for misfolded or incompletely synthesized proteins"/>
    <property type="evidence" value="ECO:0007669"/>
    <property type="project" value="TreeGrafter"/>
</dbReference>
<dbReference type="InterPro" id="IPR023562">
    <property type="entry name" value="ClpP/TepA"/>
</dbReference>
<evidence type="ECO:0000256" key="7">
    <source>
        <dbReference type="SAM" id="Coils"/>
    </source>
</evidence>
<feature type="region of interest" description="Disordered" evidence="8">
    <location>
        <begin position="258"/>
        <end position="285"/>
    </location>
</feature>
<keyword evidence="2" id="KW-0963">Cytoplasm</keyword>
<dbReference type="SUPFAM" id="SSF52096">
    <property type="entry name" value="ClpP/crotonase"/>
    <property type="match status" value="1"/>
</dbReference>
<dbReference type="CDD" id="cd07016">
    <property type="entry name" value="S14_ClpP_1"/>
    <property type="match status" value="1"/>
</dbReference>
<dbReference type="GO" id="GO:0009368">
    <property type="term" value="C:endopeptidase Clp complex"/>
    <property type="evidence" value="ECO:0007669"/>
    <property type="project" value="TreeGrafter"/>
</dbReference>
<feature type="compositionally biased region" description="Low complexity" evidence="8">
    <location>
        <begin position="320"/>
        <end position="329"/>
    </location>
</feature>
<evidence type="ECO:0000256" key="1">
    <source>
        <dbReference type="ARBA" id="ARBA00007039"/>
    </source>
</evidence>
<comment type="caution">
    <text evidence="9">The sequence shown here is derived from an EMBL/GenBank/DDBJ whole genome shotgun (WGS) entry which is preliminary data.</text>
</comment>
<evidence type="ECO:0000256" key="2">
    <source>
        <dbReference type="ARBA" id="ARBA00022490"/>
    </source>
</evidence>
<proteinExistence type="inferred from homology"/>
<dbReference type="EMBL" id="JAPDVD010000001">
    <property type="protein sequence ID" value="MCW4137307.1"/>
    <property type="molecule type" value="Genomic_DNA"/>
</dbReference>
<dbReference type="PANTHER" id="PTHR10381:SF70">
    <property type="entry name" value="ATP-DEPENDENT CLP PROTEASE PROTEOLYTIC SUBUNIT"/>
    <property type="match status" value="1"/>
</dbReference>
<evidence type="ECO:0000313" key="10">
    <source>
        <dbReference type="Proteomes" id="UP001208620"/>
    </source>
</evidence>
<evidence type="ECO:0000256" key="4">
    <source>
        <dbReference type="ARBA" id="ARBA00022801"/>
    </source>
</evidence>
<dbReference type="AlphaFoldDB" id="A0AAW5UC24"/>
<evidence type="ECO:0000256" key="8">
    <source>
        <dbReference type="SAM" id="MobiDB-lite"/>
    </source>
</evidence>
<organism evidence="9 10">
    <name type="scientific">Segatella copri</name>
    <dbReference type="NCBI Taxonomy" id="165179"/>
    <lineage>
        <taxon>Bacteria</taxon>
        <taxon>Pseudomonadati</taxon>
        <taxon>Bacteroidota</taxon>
        <taxon>Bacteroidia</taxon>
        <taxon>Bacteroidales</taxon>
        <taxon>Prevotellaceae</taxon>
        <taxon>Segatella</taxon>
    </lineage>
</organism>
<feature type="region of interest" description="Disordered" evidence="8">
    <location>
        <begin position="299"/>
        <end position="329"/>
    </location>
</feature>
<dbReference type="RefSeq" id="WP_264948669.1">
    <property type="nucleotide sequence ID" value="NZ_JAPDVB010000001.1"/>
</dbReference>
<dbReference type="InterPro" id="IPR001907">
    <property type="entry name" value="ClpP"/>
</dbReference>
<dbReference type="GO" id="GO:0004252">
    <property type="term" value="F:serine-type endopeptidase activity"/>
    <property type="evidence" value="ECO:0007669"/>
    <property type="project" value="InterPro"/>
</dbReference>
<evidence type="ECO:0000256" key="5">
    <source>
        <dbReference type="ARBA" id="ARBA00022825"/>
    </source>
</evidence>
<dbReference type="Pfam" id="PF00574">
    <property type="entry name" value="CLP_protease"/>
    <property type="match status" value="1"/>
</dbReference>
<feature type="region of interest" description="Disordered" evidence="8">
    <location>
        <begin position="386"/>
        <end position="411"/>
    </location>
</feature>